<feature type="domain" description="AMP-dependent synthetase/ligase" evidence="3">
    <location>
        <begin position="40"/>
        <end position="399"/>
    </location>
</feature>
<dbReference type="InterPro" id="IPR020845">
    <property type="entry name" value="AMP-binding_CS"/>
</dbReference>
<organism evidence="5 6">
    <name type="scientific">Colletotrichum zoysiae</name>
    <dbReference type="NCBI Taxonomy" id="1216348"/>
    <lineage>
        <taxon>Eukaryota</taxon>
        <taxon>Fungi</taxon>
        <taxon>Dikarya</taxon>
        <taxon>Ascomycota</taxon>
        <taxon>Pezizomycotina</taxon>
        <taxon>Sordariomycetes</taxon>
        <taxon>Hypocreomycetidae</taxon>
        <taxon>Glomerellales</taxon>
        <taxon>Glomerellaceae</taxon>
        <taxon>Colletotrichum</taxon>
        <taxon>Colletotrichum graminicola species complex</taxon>
    </lineage>
</organism>
<evidence type="ECO:0000259" key="4">
    <source>
        <dbReference type="Pfam" id="PF13193"/>
    </source>
</evidence>
<gene>
    <name evidence="5" type="ORF">LX32DRAFT_2932</name>
</gene>
<dbReference type="Gene3D" id="3.30.300.30">
    <property type="match status" value="1"/>
</dbReference>
<dbReference type="Pfam" id="PF13193">
    <property type="entry name" value="AMP-binding_C"/>
    <property type="match status" value="1"/>
</dbReference>
<evidence type="ECO:0000259" key="3">
    <source>
        <dbReference type="Pfam" id="PF00501"/>
    </source>
</evidence>
<dbReference type="EMBL" id="MU842808">
    <property type="protein sequence ID" value="KAK2035612.1"/>
    <property type="molecule type" value="Genomic_DNA"/>
</dbReference>
<evidence type="ECO:0000313" key="5">
    <source>
        <dbReference type="EMBL" id="KAK2035612.1"/>
    </source>
</evidence>
<dbReference type="PANTHER" id="PTHR24096">
    <property type="entry name" value="LONG-CHAIN-FATTY-ACID--COA LIGASE"/>
    <property type="match status" value="1"/>
</dbReference>
<dbReference type="InterPro" id="IPR025110">
    <property type="entry name" value="AMP-bd_C"/>
</dbReference>
<keyword evidence="2" id="KW-0436">Ligase</keyword>
<sequence length="561" mass="61607">MKIYTSRPIDIPRDLNLTQLLHTSAAPLPESQIIAADSLTNRNISLGELRDRAGRIAKGLKDALDPPDQARWAIALPNSVDFLELFHAILWTGGVVCPINHAIKVSEIGHGLAVSRPHFVVSYGSTLASVRDAVDMATETLRAQGVIWERPVMMSIVKPCQGVKHIPDDFMALTRLPIPHWPDTSMRLASVHLSSGTTGHPKGAELTHFNFVSNVMQLVCLDRGRQMFNPSSRTVAFTPWAHIAMTTAPAFLGPYTGMFHHAMPRYNIEDFGRLVESTQATTFQGVSSVILALANSDITERYDFSKAQTIVVGGAPLKPEQLSRLLGRAPWRLIQAYGMTEAAGYVAYQESDEVVPDGCTGKLLPGIEAALKREGVTDDAPPGGPGELWLRGPNITRGYAFDHDATRTAFPVDGWYNTGDVCRIDEHGRVWVVGRTKELIKYQGFQVSPIELEQIINSHPNVREAGVGPLWDESRLTEVPTAWVVLKGDGRASREEIVAKLRDIEEAVNEQVSGYKKLRGGVWAVDQIPRNATGKILRRELVKNTDGLCSLQQSGKVSAKL</sequence>
<name>A0AAD9HVZ4_9PEZI</name>
<dbReference type="GO" id="GO:0019748">
    <property type="term" value="P:secondary metabolic process"/>
    <property type="evidence" value="ECO:0007669"/>
    <property type="project" value="TreeGrafter"/>
</dbReference>
<dbReference type="Gene3D" id="3.40.50.12780">
    <property type="entry name" value="N-terminal domain of ligase-like"/>
    <property type="match status" value="1"/>
</dbReference>
<keyword evidence="6" id="KW-1185">Reference proteome</keyword>
<dbReference type="InterPro" id="IPR000873">
    <property type="entry name" value="AMP-dep_synth/lig_dom"/>
</dbReference>
<evidence type="ECO:0000313" key="6">
    <source>
        <dbReference type="Proteomes" id="UP001232148"/>
    </source>
</evidence>
<feature type="domain" description="AMP-binding enzyme C-terminal" evidence="4">
    <location>
        <begin position="451"/>
        <end position="535"/>
    </location>
</feature>
<dbReference type="Pfam" id="PF00501">
    <property type="entry name" value="AMP-binding"/>
    <property type="match status" value="1"/>
</dbReference>
<reference evidence="5" key="1">
    <citation type="submission" date="2021-06" db="EMBL/GenBank/DDBJ databases">
        <title>Comparative genomics, transcriptomics and evolutionary studies reveal genomic signatures of adaptation to plant cell wall in hemibiotrophic fungi.</title>
        <authorList>
            <consortium name="DOE Joint Genome Institute"/>
            <person name="Baroncelli R."/>
            <person name="Diaz J.F."/>
            <person name="Benocci T."/>
            <person name="Peng M."/>
            <person name="Battaglia E."/>
            <person name="Haridas S."/>
            <person name="Andreopoulos W."/>
            <person name="Labutti K."/>
            <person name="Pangilinan J."/>
            <person name="Floch G.L."/>
            <person name="Makela M.R."/>
            <person name="Henrissat B."/>
            <person name="Grigoriev I.V."/>
            <person name="Crouch J.A."/>
            <person name="De Vries R.P."/>
            <person name="Sukno S.A."/>
            <person name="Thon M.R."/>
        </authorList>
    </citation>
    <scope>NUCLEOTIDE SEQUENCE</scope>
    <source>
        <strain evidence="5">MAFF235873</strain>
    </source>
</reference>
<dbReference type="PROSITE" id="PS00455">
    <property type="entry name" value="AMP_BINDING"/>
    <property type="match status" value="1"/>
</dbReference>
<dbReference type="InterPro" id="IPR045851">
    <property type="entry name" value="AMP-bd_C_sf"/>
</dbReference>
<dbReference type="AlphaFoldDB" id="A0AAD9HVZ4"/>
<accession>A0AAD9HVZ4</accession>
<dbReference type="SUPFAM" id="SSF56801">
    <property type="entry name" value="Acetyl-CoA synthetase-like"/>
    <property type="match status" value="1"/>
</dbReference>
<dbReference type="PANTHER" id="PTHR24096:SF149">
    <property type="entry name" value="AMP-BINDING DOMAIN-CONTAINING PROTEIN-RELATED"/>
    <property type="match status" value="1"/>
</dbReference>
<protein>
    <submittedName>
        <fullName evidence="5">AMP-binding enzyme</fullName>
    </submittedName>
</protein>
<comment type="similarity">
    <text evidence="1">Belongs to the ATP-dependent AMP-binding enzyme family.</text>
</comment>
<proteinExistence type="inferred from homology"/>
<evidence type="ECO:0000256" key="2">
    <source>
        <dbReference type="ARBA" id="ARBA00022598"/>
    </source>
</evidence>
<dbReference type="Proteomes" id="UP001232148">
    <property type="component" value="Unassembled WGS sequence"/>
</dbReference>
<dbReference type="InterPro" id="IPR042099">
    <property type="entry name" value="ANL_N_sf"/>
</dbReference>
<dbReference type="GO" id="GO:0016405">
    <property type="term" value="F:CoA-ligase activity"/>
    <property type="evidence" value="ECO:0007669"/>
    <property type="project" value="TreeGrafter"/>
</dbReference>
<comment type="caution">
    <text evidence="5">The sequence shown here is derived from an EMBL/GenBank/DDBJ whole genome shotgun (WGS) entry which is preliminary data.</text>
</comment>
<evidence type="ECO:0000256" key="1">
    <source>
        <dbReference type="ARBA" id="ARBA00006432"/>
    </source>
</evidence>